<dbReference type="GeneID" id="59352320"/>
<dbReference type="InterPro" id="IPR007021">
    <property type="entry name" value="DUF659"/>
</dbReference>
<reference evidence="3" key="1">
    <citation type="submission" date="2020-05" db="EMBL/GenBank/DDBJ databases">
        <title>Mycena genomes resolve the evolution of fungal bioluminescence.</title>
        <authorList>
            <person name="Tsai I.J."/>
        </authorList>
    </citation>
    <scope>NUCLEOTIDE SEQUENCE</scope>
    <source>
        <strain evidence="3">171206Taipei</strain>
    </source>
</reference>
<evidence type="ECO:0000313" key="3">
    <source>
        <dbReference type="EMBL" id="KAF7290222.1"/>
    </source>
</evidence>
<name>A0A8H6VQD8_9AGAR</name>
<dbReference type="InterPro" id="IPR012337">
    <property type="entry name" value="RNaseH-like_sf"/>
</dbReference>
<protein>
    <submittedName>
        <fullName evidence="3">DUF659 domain-containing protein</fullName>
    </submittedName>
</protein>
<evidence type="ECO:0000259" key="2">
    <source>
        <dbReference type="Pfam" id="PF04937"/>
    </source>
</evidence>
<dbReference type="SUPFAM" id="SSF53098">
    <property type="entry name" value="Ribonuclease H-like"/>
    <property type="match status" value="1"/>
</dbReference>
<dbReference type="Proteomes" id="UP000636479">
    <property type="component" value="Unassembled WGS sequence"/>
</dbReference>
<accession>A0A8H6VQD8</accession>
<organism evidence="3 4">
    <name type="scientific">Mycena indigotica</name>
    <dbReference type="NCBI Taxonomy" id="2126181"/>
    <lineage>
        <taxon>Eukaryota</taxon>
        <taxon>Fungi</taxon>
        <taxon>Dikarya</taxon>
        <taxon>Basidiomycota</taxon>
        <taxon>Agaricomycotina</taxon>
        <taxon>Agaricomycetes</taxon>
        <taxon>Agaricomycetidae</taxon>
        <taxon>Agaricales</taxon>
        <taxon>Marasmiineae</taxon>
        <taxon>Mycenaceae</taxon>
        <taxon>Mycena</taxon>
    </lineage>
</organism>
<sequence length="551" mass="61464">MSTLLLDAEHSDVHLKLVEELLGWQRSGMLIIDGWEDQLRRELYGVAAGRVGDATIVMGLYDVTGHRGNAETVLKTAKTAMADMGITNASPFLAAVTDNPNVMKCFRKMLEKEFPWLITLACWAHGLNTLIGEICRYADAKREIKRANRVVTFFNGSHYWGGQLKTTAAAEGVNRGLKKNCESRWYALILLLRSILSHRTPLITLVAREDACHAAKGLSAVNEDVIRTVRDPDDTFWPMVSQTVRIAQPFVDAIALCEGRAATLGECMLNLVEAARQLSLLKDERKDDIGFKEHAYQVVDKRFRNPSSPSRSFPPSVVSQTSRALDIAKNKWKWPKSMCKLLLLDLVEYHGCREPWNGGDRDLREWWKRLSVSAEKHPLKPFAMAINSICPHSAEIERLFSACNGIQSAKRNSLGVDTFSKLAKIRSKLVEEAKSHIPAKKTKVVQQKSQVMPLSTRMTAANSPPLGPDSAQPSKTFDEDLWDAPLEGDEDDGEEATERAFAQLEETLDAEKEDEDSEQAAEDTPPENADSDEELPERLKVGGKKKKKSPS</sequence>
<dbReference type="RefSeq" id="XP_037213800.1">
    <property type="nucleotide sequence ID" value="XM_037369804.1"/>
</dbReference>
<evidence type="ECO:0000256" key="1">
    <source>
        <dbReference type="SAM" id="MobiDB-lite"/>
    </source>
</evidence>
<feature type="compositionally biased region" description="Acidic residues" evidence="1">
    <location>
        <begin position="479"/>
        <end position="495"/>
    </location>
</feature>
<feature type="domain" description="DUF659" evidence="2">
    <location>
        <begin position="2"/>
        <end position="150"/>
    </location>
</feature>
<feature type="compositionally biased region" description="Basic residues" evidence="1">
    <location>
        <begin position="541"/>
        <end position="551"/>
    </location>
</feature>
<dbReference type="Pfam" id="PF04937">
    <property type="entry name" value="DUF659"/>
    <property type="match status" value="1"/>
</dbReference>
<feature type="region of interest" description="Disordered" evidence="1">
    <location>
        <begin position="458"/>
        <end position="551"/>
    </location>
</feature>
<gene>
    <name evidence="3" type="ORF">MIND_01335700</name>
</gene>
<evidence type="ECO:0000313" key="4">
    <source>
        <dbReference type="Proteomes" id="UP000636479"/>
    </source>
</evidence>
<dbReference type="OrthoDB" id="3226942at2759"/>
<keyword evidence="4" id="KW-1185">Reference proteome</keyword>
<comment type="caution">
    <text evidence="3">The sequence shown here is derived from an EMBL/GenBank/DDBJ whole genome shotgun (WGS) entry which is preliminary data.</text>
</comment>
<proteinExistence type="predicted"/>
<dbReference type="AlphaFoldDB" id="A0A8H6VQD8"/>
<feature type="compositionally biased region" description="Acidic residues" evidence="1">
    <location>
        <begin position="506"/>
        <end position="535"/>
    </location>
</feature>
<dbReference type="EMBL" id="JACAZF010000015">
    <property type="protein sequence ID" value="KAF7290222.1"/>
    <property type="molecule type" value="Genomic_DNA"/>
</dbReference>